<reference evidence="4 5" key="1">
    <citation type="submission" date="2019-06" db="EMBL/GenBank/DDBJ databases">
        <title>Amycolatopsis alkalitolerans sp. nov., isolated from Gastrodia elata Blume.</title>
        <authorList>
            <person name="Narsing Rao M.P."/>
            <person name="Li W.J."/>
        </authorList>
    </citation>
    <scope>NUCLEOTIDE SEQUENCE [LARGE SCALE GENOMIC DNA]</scope>
    <source>
        <strain evidence="4 5">SYSUP0005</strain>
    </source>
</reference>
<dbReference type="Proteomes" id="UP000305546">
    <property type="component" value="Unassembled WGS sequence"/>
</dbReference>
<evidence type="ECO:0000313" key="5">
    <source>
        <dbReference type="Proteomes" id="UP000305546"/>
    </source>
</evidence>
<dbReference type="Pfam" id="PF17479">
    <property type="entry name" value="DUF3048_C"/>
    <property type="match status" value="1"/>
</dbReference>
<sequence>MRRKQVLVLVAVVVVLAAAALVAVFLIRSPGGNESASPPPPGARPAGPVLVVKIDNVAEARPATGLGSADVIYVEPVEGGLTRIAAVFTANRPAVIGPVRSARETDLDLLGQYGRPVFAYSGAAPPVVQALHAAPVSDRVVNASPGDTPDAYFRQGGNAPHNLYLHPAALPTSQGTSPEAVLPRGSAPAGGTPATDQTATLGGVAFGFHWDGERWQISMSGTPFTSTESGQLSAATVIVQRVTATTGGLVGASPVARTIGTGQVTVLRDGQAFHGTWSRPSLTAGTSFATDSGALLTAAPGPVWILLAPT</sequence>
<dbReference type="SUPFAM" id="SSF159774">
    <property type="entry name" value="YerB-like"/>
    <property type="match status" value="1"/>
</dbReference>
<feature type="domain" description="DUF3048" evidence="3">
    <location>
        <begin position="204"/>
        <end position="305"/>
    </location>
</feature>
<dbReference type="EMBL" id="VDFW01000031">
    <property type="protein sequence ID" value="TNC21822.1"/>
    <property type="molecule type" value="Genomic_DNA"/>
</dbReference>
<dbReference type="Gene3D" id="3.50.90.10">
    <property type="entry name" value="YerB-like"/>
    <property type="match status" value="1"/>
</dbReference>
<comment type="caution">
    <text evidence="4">The sequence shown here is derived from an EMBL/GenBank/DDBJ whole genome shotgun (WGS) entry which is preliminary data.</text>
</comment>
<dbReference type="InterPro" id="IPR023158">
    <property type="entry name" value="YerB-like_sf"/>
</dbReference>
<keyword evidence="5" id="KW-1185">Reference proteome</keyword>
<dbReference type="RefSeq" id="WP_139099652.1">
    <property type="nucleotide sequence ID" value="NZ_VDFW01000031.1"/>
</dbReference>
<feature type="domain" description="DUF3048" evidence="2">
    <location>
        <begin position="46"/>
        <end position="171"/>
    </location>
</feature>
<protein>
    <submittedName>
        <fullName evidence="4">DUF3048 domain-containing protein</fullName>
    </submittedName>
</protein>
<evidence type="ECO:0000259" key="3">
    <source>
        <dbReference type="Pfam" id="PF17479"/>
    </source>
</evidence>
<dbReference type="InterPro" id="IPR021416">
    <property type="entry name" value="DUF3048_N"/>
</dbReference>
<dbReference type="OrthoDB" id="9779102at2"/>
<name>A0A5C4LS99_9PSEU</name>
<dbReference type="Pfam" id="PF11258">
    <property type="entry name" value="DUF3048"/>
    <property type="match status" value="1"/>
</dbReference>
<organism evidence="4 5">
    <name type="scientific">Amycolatopsis alkalitolerans</name>
    <dbReference type="NCBI Taxonomy" id="2547244"/>
    <lineage>
        <taxon>Bacteria</taxon>
        <taxon>Bacillati</taxon>
        <taxon>Actinomycetota</taxon>
        <taxon>Actinomycetes</taxon>
        <taxon>Pseudonocardiales</taxon>
        <taxon>Pseudonocardiaceae</taxon>
        <taxon>Amycolatopsis</taxon>
    </lineage>
</organism>
<gene>
    <name evidence="4" type="ORF">FG385_27270</name>
</gene>
<proteinExistence type="predicted"/>
<feature type="region of interest" description="Disordered" evidence="1">
    <location>
        <begin position="172"/>
        <end position="194"/>
    </location>
</feature>
<evidence type="ECO:0000256" key="1">
    <source>
        <dbReference type="SAM" id="MobiDB-lite"/>
    </source>
</evidence>
<evidence type="ECO:0000313" key="4">
    <source>
        <dbReference type="EMBL" id="TNC21822.1"/>
    </source>
</evidence>
<accession>A0A5C4LS99</accession>
<dbReference type="AlphaFoldDB" id="A0A5C4LS99"/>
<dbReference type="InterPro" id="IPR035328">
    <property type="entry name" value="DUF3048_C"/>
</dbReference>
<evidence type="ECO:0000259" key="2">
    <source>
        <dbReference type="Pfam" id="PF11258"/>
    </source>
</evidence>